<dbReference type="EMBL" id="FRAG01000004">
    <property type="protein sequence ID" value="SHJ62363.1"/>
    <property type="molecule type" value="Genomic_DNA"/>
</dbReference>
<dbReference type="InterPro" id="IPR058204">
    <property type="entry name" value="FtsX_firmicutes-type"/>
</dbReference>
<feature type="transmembrane region" description="Helical" evidence="11">
    <location>
        <begin position="180"/>
        <end position="203"/>
    </location>
</feature>
<evidence type="ECO:0000256" key="2">
    <source>
        <dbReference type="ARBA" id="ARBA00007379"/>
    </source>
</evidence>
<evidence type="ECO:0000256" key="11">
    <source>
        <dbReference type="SAM" id="Phobius"/>
    </source>
</evidence>
<dbReference type="Gene3D" id="3.30.70.3040">
    <property type="match status" value="1"/>
</dbReference>
<keyword evidence="8 10" id="KW-0472">Membrane</keyword>
<keyword evidence="5 10" id="KW-0132">Cell division</keyword>
<sequence length="307" mass="34987">MRKEVATVMKIRSLGYMIREGFKNLWRNRMMSLASIGSVAATLIILGMIFILIFNINSLAEGAQQQFNSIQVYLKKDIDNARIEEIGDEIRKIEGIKEIKFQSKKDALETMKELWGEHGYLLQGLENDNPLPNSYIVFLNNIEDSSRVVEEIKLISGTDLVQFRKDIIDKLIWITDFVKIVGMVIIVILIAISVFIIGNTIKLTVAARRKEINIMKYVGATNWFIRWPFFIEGTFLGLFGSSIAFLIIYFSYKYLYNFAASNLYIMLTAYLVPMPKIVDSLLLMFIVIGSGIGALGSINSMKKYLKV</sequence>
<evidence type="ECO:0000256" key="5">
    <source>
        <dbReference type="ARBA" id="ARBA00022618"/>
    </source>
</evidence>
<dbReference type="InterPro" id="IPR003838">
    <property type="entry name" value="ABC3_permease_C"/>
</dbReference>
<keyword evidence="6 11" id="KW-0812">Transmembrane</keyword>
<dbReference type="Proteomes" id="UP000184465">
    <property type="component" value="Unassembled WGS sequence"/>
</dbReference>
<evidence type="ECO:0000256" key="6">
    <source>
        <dbReference type="ARBA" id="ARBA00022692"/>
    </source>
</evidence>
<dbReference type="GO" id="GO:0051301">
    <property type="term" value="P:cell division"/>
    <property type="evidence" value="ECO:0007669"/>
    <property type="project" value="UniProtKB-KW"/>
</dbReference>
<keyword evidence="7 11" id="KW-1133">Transmembrane helix</keyword>
<proteinExistence type="inferred from homology"/>
<evidence type="ECO:0000256" key="3">
    <source>
        <dbReference type="ARBA" id="ARBA00021907"/>
    </source>
</evidence>
<comment type="similarity">
    <text evidence="2 10">Belongs to the ABC-4 integral membrane protein family. FtsX subfamily.</text>
</comment>
<feature type="domain" description="ABC3 transporter permease C-terminal" evidence="12">
    <location>
        <begin position="183"/>
        <end position="304"/>
    </location>
</feature>
<dbReference type="NCBIfam" id="NF038347">
    <property type="entry name" value="FtsX_Gpos"/>
    <property type="match status" value="1"/>
</dbReference>
<dbReference type="STRING" id="1121301.SAMN02745912_00536"/>
<evidence type="ECO:0000313" key="14">
    <source>
        <dbReference type="EMBL" id="SHJ62363.1"/>
    </source>
</evidence>
<feature type="transmembrane region" description="Helical" evidence="11">
    <location>
        <begin position="280"/>
        <end position="298"/>
    </location>
</feature>
<comment type="function">
    <text evidence="10">Part of the ABC transporter FtsEX involved in asymmetric cellular division facilitating the initiation of sporulation.</text>
</comment>
<evidence type="ECO:0000256" key="1">
    <source>
        <dbReference type="ARBA" id="ARBA00004651"/>
    </source>
</evidence>
<evidence type="ECO:0000256" key="7">
    <source>
        <dbReference type="ARBA" id="ARBA00022989"/>
    </source>
</evidence>
<keyword evidence="15" id="KW-1185">Reference proteome</keyword>
<reference evidence="14 15" key="1">
    <citation type="submission" date="2016-11" db="EMBL/GenBank/DDBJ databases">
        <authorList>
            <person name="Jaros S."/>
            <person name="Januszkiewicz K."/>
            <person name="Wedrychowicz H."/>
        </authorList>
    </citation>
    <scope>NUCLEOTIDE SEQUENCE [LARGE SCALE GENOMIC DNA]</scope>
    <source>
        <strain evidence="14 15">DSM 15212</strain>
    </source>
</reference>
<dbReference type="AlphaFoldDB" id="A0A1M6KTT9"/>
<keyword evidence="4 10" id="KW-1003">Cell membrane</keyword>
<evidence type="ECO:0000256" key="4">
    <source>
        <dbReference type="ARBA" id="ARBA00022475"/>
    </source>
</evidence>
<evidence type="ECO:0000259" key="13">
    <source>
        <dbReference type="Pfam" id="PF18075"/>
    </source>
</evidence>
<organism evidence="14 15">
    <name type="scientific">Paramaledivibacter caminithermalis (strain DSM 15212 / CIP 107654 / DViRD3)</name>
    <name type="common">Clostridium caminithermale</name>
    <dbReference type="NCBI Taxonomy" id="1121301"/>
    <lineage>
        <taxon>Bacteria</taxon>
        <taxon>Bacillati</taxon>
        <taxon>Bacillota</taxon>
        <taxon>Clostridia</taxon>
        <taxon>Peptostreptococcales</taxon>
        <taxon>Caminicellaceae</taxon>
        <taxon>Paramaledivibacter</taxon>
    </lineage>
</organism>
<feature type="domain" description="FtsX extracellular" evidence="13">
    <location>
        <begin position="69"/>
        <end position="160"/>
    </location>
</feature>
<comment type="subcellular location">
    <subcellularLocation>
        <location evidence="1">Cell membrane</location>
        <topology evidence="1">Multi-pass membrane protein</topology>
    </subcellularLocation>
</comment>
<evidence type="ECO:0000313" key="15">
    <source>
        <dbReference type="Proteomes" id="UP000184465"/>
    </source>
</evidence>
<evidence type="ECO:0000256" key="8">
    <source>
        <dbReference type="ARBA" id="ARBA00023136"/>
    </source>
</evidence>
<gene>
    <name evidence="14" type="ORF">SAMN02745912_00536</name>
</gene>
<dbReference type="Pfam" id="PF02687">
    <property type="entry name" value="FtsX"/>
    <property type="match status" value="1"/>
</dbReference>
<evidence type="ECO:0000259" key="12">
    <source>
        <dbReference type="Pfam" id="PF02687"/>
    </source>
</evidence>
<evidence type="ECO:0000256" key="9">
    <source>
        <dbReference type="ARBA" id="ARBA00023306"/>
    </source>
</evidence>
<name>A0A1M6KTT9_PARC5</name>
<dbReference type="PANTHER" id="PTHR47755:SF1">
    <property type="entry name" value="CELL DIVISION PROTEIN FTSX"/>
    <property type="match status" value="1"/>
</dbReference>
<keyword evidence="9 10" id="KW-0131">Cell cycle</keyword>
<dbReference type="PANTHER" id="PTHR47755">
    <property type="entry name" value="CELL DIVISION PROTEIN FTSX"/>
    <property type="match status" value="1"/>
</dbReference>
<protein>
    <recommendedName>
        <fullName evidence="3 10">Cell division protein FtsX</fullName>
    </recommendedName>
</protein>
<dbReference type="InterPro" id="IPR040690">
    <property type="entry name" value="FtsX_ECD"/>
</dbReference>
<feature type="transmembrane region" description="Helical" evidence="11">
    <location>
        <begin position="33"/>
        <end position="54"/>
    </location>
</feature>
<dbReference type="PIRSF" id="PIRSF003097">
    <property type="entry name" value="FtsX"/>
    <property type="match status" value="1"/>
</dbReference>
<feature type="transmembrane region" description="Helical" evidence="11">
    <location>
        <begin position="224"/>
        <end position="248"/>
    </location>
</feature>
<accession>A0A1M6KTT9</accession>
<dbReference type="Pfam" id="PF18075">
    <property type="entry name" value="FtsX_ECD"/>
    <property type="match status" value="1"/>
</dbReference>
<dbReference type="GO" id="GO:0005886">
    <property type="term" value="C:plasma membrane"/>
    <property type="evidence" value="ECO:0007669"/>
    <property type="project" value="UniProtKB-SubCell"/>
</dbReference>
<dbReference type="InterPro" id="IPR004513">
    <property type="entry name" value="FtsX"/>
</dbReference>
<evidence type="ECO:0000256" key="10">
    <source>
        <dbReference type="PIRNR" id="PIRNR003097"/>
    </source>
</evidence>